<evidence type="ECO:0000313" key="2">
    <source>
        <dbReference type="EMBL" id="GGH77236.1"/>
    </source>
</evidence>
<comment type="caution">
    <text evidence="2">The sequence shown here is derived from an EMBL/GenBank/DDBJ whole genome shotgun (WGS) entry which is preliminary data.</text>
</comment>
<evidence type="ECO:0008006" key="4">
    <source>
        <dbReference type="Google" id="ProtNLM"/>
    </source>
</evidence>
<dbReference type="Proteomes" id="UP000627292">
    <property type="component" value="Unassembled WGS sequence"/>
</dbReference>
<feature type="chain" id="PRO_5036811563" description="DUF4412 domain-containing protein" evidence="1">
    <location>
        <begin position="19"/>
        <end position="251"/>
    </location>
</feature>
<reference evidence="2" key="1">
    <citation type="journal article" date="2014" name="Int. J. Syst. Evol. Microbiol.">
        <title>Complete genome sequence of Corynebacterium casei LMG S-19264T (=DSM 44701T), isolated from a smear-ripened cheese.</title>
        <authorList>
            <consortium name="US DOE Joint Genome Institute (JGI-PGF)"/>
            <person name="Walter F."/>
            <person name="Albersmeier A."/>
            <person name="Kalinowski J."/>
            <person name="Ruckert C."/>
        </authorList>
    </citation>
    <scope>NUCLEOTIDE SEQUENCE</scope>
    <source>
        <strain evidence="2">CGMCC 1.15290</strain>
    </source>
</reference>
<dbReference type="PROSITE" id="PS51257">
    <property type="entry name" value="PROKAR_LIPOPROTEIN"/>
    <property type="match status" value="1"/>
</dbReference>
<name>A0A917MZU2_9BACT</name>
<protein>
    <recommendedName>
        <fullName evidence="4">DUF4412 domain-containing protein</fullName>
    </recommendedName>
</protein>
<gene>
    <name evidence="2" type="ORF">GCM10011379_43280</name>
</gene>
<dbReference type="EMBL" id="BMIB01000004">
    <property type="protein sequence ID" value="GGH77236.1"/>
    <property type="molecule type" value="Genomic_DNA"/>
</dbReference>
<dbReference type="AlphaFoldDB" id="A0A917MZU2"/>
<organism evidence="2 3">
    <name type="scientific">Filimonas zeae</name>
    <dbReference type="NCBI Taxonomy" id="1737353"/>
    <lineage>
        <taxon>Bacteria</taxon>
        <taxon>Pseudomonadati</taxon>
        <taxon>Bacteroidota</taxon>
        <taxon>Chitinophagia</taxon>
        <taxon>Chitinophagales</taxon>
        <taxon>Chitinophagaceae</taxon>
        <taxon>Filimonas</taxon>
    </lineage>
</organism>
<keyword evidence="1" id="KW-0732">Signal</keyword>
<feature type="signal peptide" evidence="1">
    <location>
        <begin position="1"/>
        <end position="18"/>
    </location>
</feature>
<evidence type="ECO:0000256" key="1">
    <source>
        <dbReference type="SAM" id="SignalP"/>
    </source>
</evidence>
<keyword evidence="3" id="KW-1185">Reference proteome</keyword>
<sequence>MKYLAVCFLAMVSGFGMACKSNKTAYKNVIKRDSLLLYELPVNADSLTTFYRGDFKGAPISVALEYIAGKRVCGYNIHKGLRRNMSGSIMLEDGRLHLVMREPGTNMYDGVFDMWLDTTTHQLEGKWKPLNGKEIKAASFSLARQEGGSEVAYYVDTTGTALLLREDGACEYTYMVNDSTEAAQQLMVKGSYKYSPDRKTVTCYWETNDVFPSRTSVFTITVKHDEENDYDITLLTGEGKVMTFDYGEGYD</sequence>
<dbReference type="RefSeq" id="WP_188956267.1">
    <property type="nucleotide sequence ID" value="NZ_BMIB01000004.1"/>
</dbReference>
<accession>A0A917MZU2</accession>
<reference evidence="2" key="2">
    <citation type="submission" date="2020-09" db="EMBL/GenBank/DDBJ databases">
        <authorList>
            <person name="Sun Q."/>
            <person name="Zhou Y."/>
        </authorList>
    </citation>
    <scope>NUCLEOTIDE SEQUENCE</scope>
    <source>
        <strain evidence="2">CGMCC 1.15290</strain>
    </source>
</reference>
<proteinExistence type="predicted"/>
<evidence type="ECO:0000313" key="3">
    <source>
        <dbReference type="Proteomes" id="UP000627292"/>
    </source>
</evidence>